<evidence type="ECO:0000256" key="1">
    <source>
        <dbReference type="ARBA" id="ARBA00004906"/>
    </source>
</evidence>
<dbReference type="FunFam" id="1.25.40.420:FF:000001">
    <property type="entry name" value="Kelch-like family member 12"/>
    <property type="match status" value="1"/>
</dbReference>
<dbReference type="Gene3D" id="1.25.40.420">
    <property type="match status" value="1"/>
</dbReference>
<dbReference type="OrthoDB" id="45365at2759"/>
<keyword evidence="6" id="KW-0009">Actin-binding</keyword>
<dbReference type="SMART" id="SM00225">
    <property type="entry name" value="BTB"/>
    <property type="match status" value="1"/>
</dbReference>
<evidence type="ECO:0000313" key="10">
    <source>
        <dbReference type="Proteomes" id="UP000478052"/>
    </source>
</evidence>
<dbReference type="AlphaFoldDB" id="A0A6G0Y3Y0"/>
<sequence>VFRDKVLCDIRIEADDGIIIFGHKNILISASPYFRDIFTYYNESNIDHINVRELDSTVLELLINYIYTGEIIITEGNVKVLLAAANLLQLDYVKNVCAQFLQTQLDASNCLGIKAFADSYDCMELSTSSRTYIKNRFLEVIDNDEFLSLSSTEVIKLISCNDIIVPLEEKVFEGIINWVKYELDSRKEFLPELMKHVRLPLISKQYLLDKVVDEPVLKLSPTCKDYIIEALKFHQLKYLQPFTVSQTIRSTPRQSIGFQKVILMLCWYQKKSSVIYWYDNIWQQAPTMSKCYRDGHLSVIKNQFVLAVGGFHLGSKYQIVEMLDVSSQSPCWIPMMDMLVSREDCGVGTLDNCIYAIGGFHGENCLNSVEVFDINTNRWKMVTSMSTKRSSHGVGVLNNLLYVVGGFDGDEMLNSVECYDPCLDTWAPVAAMSECRNACGVGVLDGVLYAIGGYNKSGSLKSVEAYTPSSGVWTTIADMNFCRELFGVVILNGSLHVIGGCDDKEVVLNSIEIYNPKTNTWSLKTLSKDVGWVYSGVVVNRPPHFKTYNDND</sequence>
<comment type="caution">
    <text evidence="9">The sequence shown here is derived from an EMBL/GenBank/DDBJ whole genome shotgun (WGS) entry which is preliminary data.</text>
</comment>
<name>A0A6G0Y3Y0_APHCR</name>
<evidence type="ECO:0000256" key="7">
    <source>
        <dbReference type="ARBA" id="ARBA00043912"/>
    </source>
</evidence>
<evidence type="ECO:0000259" key="8">
    <source>
        <dbReference type="PROSITE" id="PS50097"/>
    </source>
</evidence>
<dbReference type="Pfam" id="PF01344">
    <property type="entry name" value="Kelch_1"/>
    <property type="match status" value="4"/>
</dbReference>
<feature type="non-terminal residue" evidence="9">
    <location>
        <position position="1"/>
    </location>
</feature>
<keyword evidence="3" id="KW-0880">Kelch repeat</keyword>
<dbReference type="PANTHER" id="PTHR24412:SF466">
    <property type="entry name" value="RING CANAL KELCH PROTEIN"/>
    <property type="match status" value="1"/>
</dbReference>
<evidence type="ECO:0000256" key="2">
    <source>
        <dbReference type="ARBA" id="ARBA00013699"/>
    </source>
</evidence>
<dbReference type="Gene3D" id="2.120.10.80">
    <property type="entry name" value="Kelch-type beta propeller"/>
    <property type="match status" value="1"/>
</dbReference>
<keyword evidence="5" id="KW-0833">Ubl conjugation pathway</keyword>
<dbReference type="SMART" id="SM00612">
    <property type="entry name" value="Kelch"/>
    <property type="match status" value="5"/>
</dbReference>
<reference evidence="9 10" key="1">
    <citation type="submission" date="2019-08" db="EMBL/GenBank/DDBJ databases">
        <title>Whole genome of Aphis craccivora.</title>
        <authorList>
            <person name="Voronova N.V."/>
            <person name="Shulinski R.S."/>
            <person name="Bandarenka Y.V."/>
            <person name="Zhorov D.G."/>
            <person name="Warner D."/>
        </authorList>
    </citation>
    <scope>NUCLEOTIDE SEQUENCE [LARGE SCALE GENOMIC DNA]</scope>
    <source>
        <strain evidence="9">180601</strain>
        <tissue evidence="9">Whole Body</tissue>
    </source>
</reference>
<feature type="domain" description="BTB" evidence="8">
    <location>
        <begin position="8"/>
        <end position="75"/>
    </location>
</feature>
<dbReference type="Gene3D" id="3.30.710.10">
    <property type="entry name" value="Potassium Channel Kv1.1, Chain A"/>
    <property type="match status" value="1"/>
</dbReference>
<dbReference type="SUPFAM" id="SSF117281">
    <property type="entry name" value="Kelch motif"/>
    <property type="match status" value="1"/>
</dbReference>
<dbReference type="InterPro" id="IPR006652">
    <property type="entry name" value="Kelch_1"/>
</dbReference>
<dbReference type="Pfam" id="PF00651">
    <property type="entry name" value="BTB"/>
    <property type="match status" value="1"/>
</dbReference>
<dbReference type="Pfam" id="PF07707">
    <property type="entry name" value="BACK"/>
    <property type="match status" value="1"/>
</dbReference>
<dbReference type="EMBL" id="VUJU01006394">
    <property type="protein sequence ID" value="KAF0748643.1"/>
    <property type="molecule type" value="Genomic_DNA"/>
</dbReference>
<dbReference type="InterPro" id="IPR011333">
    <property type="entry name" value="SKP1/BTB/POZ_sf"/>
</dbReference>
<evidence type="ECO:0000256" key="4">
    <source>
        <dbReference type="ARBA" id="ARBA00022737"/>
    </source>
</evidence>
<keyword evidence="10" id="KW-1185">Reference proteome</keyword>
<evidence type="ECO:0000256" key="3">
    <source>
        <dbReference type="ARBA" id="ARBA00022441"/>
    </source>
</evidence>
<dbReference type="SMART" id="SM00875">
    <property type="entry name" value="BACK"/>
    <property type="match status" value="1"/>
</dbReference>
<dbReference type="Proteomes" id="UP000478052">
    <property type="component" value="Unassembled WGS sequence"/>
</dbReference>
<dbReference type="PANTHER" id="PTHR24412">
    <property type="entry name" value="KELCH PROTEIN"/>
    <property type="match status" value="1"/>
</dbReference>
<dbReference type="InterPro" id="IPR017096">
    <property type="entry name" value="BTB-kelch_protein"/>
</dbReference>
<protein>
    <recommendedName>
        <fullName evidence="2">Kelch-like protein diablo</fullName>
    </recommendedName>
</protein>
<comment type="pathway">
    <text evidence="1">Protein modification; protein ubiquitination.</text>
</comment>
<dbReference type="SUPFAM" id="SSF54695">
    <property type="entry name" value="POZ domain"/>
    <property type="match status" value="1"/>
</dbReference>
<accession>A0A6G0Y3Y0</accession>
<comment type="function">
    <text evidence="7">Probable substrate-specific adapter of an E3 ubiquitin-protein ligase complex which mediates the ubiquitination and subsequent proteasomal degradation of target proteins. May have a role in synapse differentiation and growth.</text>
</comment>
<dbReference type="GO" id="GO:0016567">
    <property type="term" value="P:protein ubiquitination"/>
    <property type="evidence" value="ECO:0007669"/>
    <property type="project" value="UniProtKB-UniPathway"/>
</dbReference>
<organism evidence="9 10">
    <name type="scientific">Aphis craccivora</name>
    <name type="common">Cowpea aphid</name>
    <dbReference type="NCBI Taxonomy" id="307492"/>
    <lineage>
        <taxon>Eukaryota</taxon>
        <taxon>Metazoa</taxon>
        <taxon>Ecdysozoa</taxon>
        <taxon>Arthropoda</taxon>
        <taxon>Hexapoda</taxon>
        <taxon>Insecta</taxon>
        <taxon>Pterygota</taxon>
        <taxon>Neoptera</taxon>
        <taxon>Paraneoptera</taxon>
        <taxon>Hemiptera</taxon>
        <taxon>Sternorrhyncha</taxon>
        <taxon>Aphidomorpha</taxon>
        <taxon>Aphidoidea</taxon>
        <taxon>Aphididae</taxon>
        <taxon>Aphidini</taxon>
        <taxon>Aphis</taxon>
        <taxon>Aphis</taxon>
    </lineage>
</organism>
<dbReference type="UniPathway" id="UPA00143"/>
<evidence type="ECO:0000256" key="6">
    <source>
        <dbReference type="ARBA" id="ARBA00023203"/>
    </source>
</evidence>
<dbReference type="PROSITE" id="PS50097">
    <property type="entry name" value="BTB"/>
    <property type="match status" value="1"/>
</dbReference>
<dbReference type="InterPro" id="IPR011705">
    <property type="entry name" value="BACK"/>
</dbReference>
<dbReference type="GO" id="GO:0003779">
    <property type="term" value="F:actin binding"/>
    <property type="evidence" value="ECO:0007669"/>
    <property type="project" value="UniProtKB-KW"/>
</dbReference>
<evidence type="ECO:0000256" key="5">
    <source>
        <dbReference type="ARBA" id="ARBA00022786"/>
    </source>
</evidence>
<gene>
    <name evidence="9" type="ORF">FWK35_00017690</name>
</gene>
<dbReference type="InterPro" id="IPR000210">
    <property type="entry name" value="BTB/POZ_dom"/>
</dbReference>
<evidence type="ECO:0000313" key="9">
    <source>
        <dbReference type="EMBL" id="KAF0748643.1"/>
    </source>
</evidence>
<proteinExistence type="predicted"/>
<dbReference type="PIRSF" id="PIRSF037037">
    <property type="entry name" value="Kelch-like_protein_gigaxonin"/>
    <property type="match status" value="1"/>
</dbReference>
<keyword evidence="4" id="KW-0677">Repeat</keyword>
<dbReference type="InterPro" id="IPR015915">
    <property type="entry name" value="Kelch-typ_b-propeller"/>
</dbReference>